<dbReference type="Gene3D" id="1.20.1250.20">
    <property type="entry name" value="MFS general substrate transporter like domains"/>
    <property type="match status" value="2"/>
</dbReference>
<dbReference type="Pfam" id="PF07690">
    <property type="entry name" value="MFS_1"/>
    <property type="match status" value="1"/>
</dbReference>
<feature type="transmembrane region" description="Helical" evidence="5">
    <location>
        <begin position="296"/>
        <end position="313"/>
    </location>
</feature>
<protein>
    <submittedName>
        <fullName evidence="7">Major facilitator superfamily MFS_1</fullName>
    </submittedName>
</protein>
<feature type="transmembrane region" description="Helical" evidence="5">
    <location>
        <begin position="260"/>
        <end position="284"/>
    </location>
</feature>
<evidence type="ECO:0000256" key="1">
    <source>
        <dbReference type="ARBA" id="ARBA00004141"/>
    </source>
</evidence>
<name>Q01ZA5_SOLUE</name>
<evidence type="ECO:0000256" key="2">
    <source>
        <dbReference type="ARBA" id="ARBA00022692"/>
    </source>
</evidence>
<feature type="transmembrane region" description="Helical" evidence="5">
    <location>
        <begin position="92"/>
        <end position="118"/>
    </location>
</feature>
<dbReference type="InterPro" id="IPR050382">
    <property type="entry name" value="MFS_Na/Anion_cotransporter"/>
</dbReference>
<feature type="transmembrane region" description="Helical" evidence="5">
    <location>
        <begin position="171"/>
        <end position="189"/>
    </location>
</feature>
<organism evidence="7">
    <name type="scientific">Solibacter usitatus (strain Ellin6076)</name>
    <dbReference type="NCBI Taxonomy" id="234267"/>
    <lineage>
        <taxon>Bacteria</taxon>
        <taxon>Pseudomonadati</taxon>
        <taxon>Acidobacteriota</taxon>
        <taxon>Terriglobia</taxon>
        <taxon>Bryobacterales</taxon>
        <taxon>Solibacteraceae</taxon>
        <taxon>Candidatus Solibacter</taxon>
    </lineage>
</organism>
<dbReference type="GO" id="GO:0022857">
    <property type="term" value="F:transmembrane transporter activity"/>
    <property type="evidence" value="ECO:0007669"/>
    <property type="project" value="InterPro"/>
</dbReference>
<dbReference type="OrthoDB" id="6360at2"/>
<feature type="domain" description="Major facilitator superfamily (MFS) profile" evidence="6">
    <location>
        <begin position="19"/>
        <end position="409"/>
    </location>
</feature>
<evidence type="ECO:0000313" key="7">
    <source>
        <dbReference type="EMBL" id="ABJ85010.1"/>
    </source>
</evidence>
<gene>
    <name evidence="7" type="ordered locus">Acid_4045</name>
</gene>
<feature type="transmembrane region" description="Helical" evidence="5">
    <location>
        <begin position="61"/>
        <end position="80"/>
    </location>
</feature>
<keyword evidence="4 5" id="KW-0472">Membrane</keyword>
<dbReference type="HOGENOM" id="CLU_001265_5_1_0"/>
<dbReference type="SUPFAM" id="SSF103473">
    <property type="entry name" value="MFS general substrate transporter"/>
    <property type="match status" value="1"/>
</dbReference>
<accession>Q01ZA5</accession>
<feature type="transmembrane region" description="Helical" evidence="5">
    <location>
        <begin position="19"/>
        <end position="41"/>
    </location>
</feature>
<dbReference type="InterPro" id="IPR020846">
    <property type="entry name" value="MFS_dom"/>
</dbReference>
<feature type="transmembrane region" description="Helical" evidence="5">
    <location>
        <begin position="360"/>
        <end position="377"/>
    </location>
</feature>
<evidence type="ECO:0000259" key="6">
    <source>
        <dbReference type="PROSITE" id="PS50850"/>
    </source>
</evidence>
<dbReference type="AlphaFoldDB" id="Q01ZA5"/>
<sequence>MVTTVGVVRTSLSGKEWRVLILLVISAFINYIDRTTLSVAATDIQRELGLTNTQLGSLQSAFFATYALSQLSFAAGWVVGRFHVGWVLAGGFFLWSGATGLTGLAGTFTVIFTLRLLLGIGESVSYPSYSRILASEYPEHHRGFANALIDAGTKLGPALGILIGGLLVSQVGWRIFFFVLGGGSLLWLVPWSMWMPQGKAVASREDGSDVPTIAAILLQRSAWFTAFGLFCSNYYWYFLITWLPAYLEKERHFPKAKMAIFGWFPFVAISVSCVISGWLSDRLIARGGSPTRVRKTFAGLGLTGATFLIPVVLVKDANISMALLTLACLFFGIYTSNLFAISQTLAGPAAAGKWTSFQNGFGNLAGVLAPTLTGLVVDRTGEFYWAFVVAAGFALAGACMFVFGVGPIRRVQFRGCRAV</sequence>
<feature type="transmembrane region" description="Helical" evidence="5">
    <location>
        <begin position="222"/>
        <end position="240"/>
    </location>
</feature>
<dbReference type="PANTHER" id="PTHR11662:SF399">
    <property type="entry name" value="FI19708P1-RELATED"/>
    <property type="match status" value="1"/>
</dbReference>
<feature type="transmembrane region" description="Helical" evidence="5">
    <location>
        <begin position="319"/>
        <end position="340"/>
    </location>
</feature>
<dbReference type="CDD" id="cd17319">
    <property type="entry name" value="MFS_ExuT_GudP_like"/>
    <property type="match status" value="1"/>
</dbReference>
<dbReference type="PROSITE" id="PS50850">
    <property type="entry name" value="MFS"/>
    <property type="match status" value="1"/>
</dbReference>
<keyword evidence="2 5" id="KW-0812">Transmembrane</keyword>
<dbReference type="GO" id="GO:0016020">
    <property type="term" value="C:membrane"/>
    <property type="evidence" value="ECO:0007669"/>
    <property type="project" value="UniProtKB-SubCell"/>
</dbReference>
<reference evidence="7" key="1">
    <citation type="submission" date="2006-10" db="EMBL/GenBank/DDBJ databases">
        <title>Complete sequence of Solibacter usitatus Ellin6076.</title>
        <authorList>
            <consortium name="US DOE Joint Genome Institute"/>
            <person name="Copeland A."/>
            <person name="Lucas S."/>
            <person name="Lapidus A."/>
            <person name="Barry K."/>
            <person name="Detter J.C."/>
            <person name="Glavina del Rio T."/>
            <person name="Hammon N."/>
            <person name="Israni S."/>
            <person name="Dalin E."/>
            <person name="Tice H."/>
            <person name="Pitluck S."/>
            <person name="Thompson L.S."/>
            <person name="Brettin T."/>
            <person name="Bruce D."/>
            <person name="Han C."/>
            <person name="Tapia R."/>
            <person name="Gilna P."/>
            <person name="Schmutz J."/>
            <person name="Larimer F."/>
            <person name="Land M."/>
            <person name="Hauser L."/>
            <person name="Kyrpides N."/>
            <person name="Mikhailova N."/>
            <person name="Janssen P.H."/>
            <person name="Kuske C.R."/>
            <person name="Richardson P."/>
        </authorList>
    </citation>
    <scope>NUCLEOTIDE SEQUENCE</scope>
    <source>
        <strain evidence="7">Ellin6076</strain>
    </source>
</reference>
<dbReference type="InterPro" id="IPR011701">
    <property type="entry name" value="MFS"/>
</dbReference>
<proteinExistence type="predicted"/>
<evidence type="ECO:0000256" key="5">
    <source>
        <dbReference type="SAM" id="Phobius"/>
    </source>
</evidence>
<keyword evidence="3 5" id="KW-1133">Transmembrane helix</keyword>
<dbReference type="InterPro" id="IPR036259">
    <property type="entry name" value="MFS_trans_sf"/>
</dbReference>
<feature type="transmembrane region" description="Helical" evidence="5">
    <location>
        <begin position="383"/>
        <end position="405"/>
    </location>
</feature>
<dbReference type="eggNOG" id="COG2271">
    <property type="taxonomic scope" value="Bacteria"/>
</dbReference>
<dbReference type="InParanoid" id="Q01ZA5"/>
<evidence type="ECO:0000256" key="3">
    <source>
        <dbReference type="ARBA" id="ARBA00022989"/>
    </source>
</evidence>
<dbReference type="EMBL" id="CP000473">
    <property type="protein sequence ID" value="ABJ85010.1"/>
    <property type="molecule type" value="Genomic_DNA"/>
</dbReference>
<dbReference type="PANTHER" id="PTHR11662">
    <property type="entry name" value="SOLUTE CARRIER FAMILY 17"/>
    <property type="match status" value="1"/>
</dbReference>
<comment type="subcellular location">
    <subcellularLocation>
        <location evidence="1">Membrane</location>
        <topology evidence="1">Multi-pass membrane protein</topology>
    </subcellularLocation>
</comment>
<dbReference type="KEGG" id="sus:Acid_4045"/>
<dbReference type="STRING" id="234267.Acid_4045"/>
<evidence type="ECO:0000256" key="4">
    <source>
        <dbReference type="ARBA" id="ARBA00023136"/>
    </source>
</evidence>